<protein>
    <submittedName>
        <fullName evidence="1">Phospholipase A(1) protein</fullName>
        <ecNumber evidence="1">3.1.1.32</ecNumber>
    </submittedName>
</protein>
<reference evidence="2" key="1">
    <citation type="journal article" date="2022" name="Nat. Commun.">
        <title>Chromosome evolution and the genetic basis of agronomically important traits in greater yam.</title>
        <authorList>
            <person name="Bredeson J.V."/>
            <person name="Lyons J.B."/>
            <person name="Oniyinde I.O."/>
            <person name="Okereke N.R."/>
            <person name="Kolade O."/>
            <person name="Nnabue I."/>
            <person name="Nwadili C.O."/>
            <person name="Hribova E."/>
            <person name="Parker M."/>
            <person name="Nwogha J."/>
            <person name="Shu S."/>
            <person name="Carlson J."/>
            <person name="Kariba R."/>
            <person name="Muthemba S."/>
            <person name="Knop K."/>
            <person name="Barton G.J."/>
            <person name="Sherwood A.V."/>
            <person name="Lopez-Montes A."/>
            <person name="Asiedu R."/>
            <person name="Jamnadass R."/>
            <person name="Muchugi A."/>
            <person name="Goodstein D."/>
            <person name="Egesi C.N."/>
            <person name="Featherston J."/>
            <person name="Asfaw A."/>
            <person name="Simpson G.G."/>
            <person name="Dolezel J."/>
            <person name="Hendre P.S."/>
            <person name="Van Deynze A."/>
            <person name="Kumar P.L."/>
            <person name="Obidiegwu J.E."/>
            <person name="Bhattacharjee R."/>
            <person name="Rokhsar D.S."/>
        </authorList>
    </citation>
    <scope>NUCLEOTIDE SEQUENCE [LARGE SCALE GENOMIC DNA]</scope>
    <source>
        <strain evidence="2">cv. TDa95/00328</strain>
    </source>
</reference>
<organism evidence="1 2">
    <name type="scientific">Dioscorea alata</name>
    <name type="common">Purple yam</name>
    <dbReference type="NCBI Taxonomy" id="55571"/>
    <lineage>
        <taxon>Eukaryota</taxon>
        <taxon>Viridiplantae</taxon>
        <taxon>Streptophyta</taxon>
        <taxon>Embryophyta</taxon>
        <taxon>Tracheophyta</taxon>
        <taxon>Spermatophyta</taxon>
        <taxon>Magnoliopsida</taxon>
        <taxon>Liliopsida</taxon>
        <taxon>Dioscoreales</taxon>
        <taxon>Dioscoreaceae</taxon>
        <taxon>Dioscorea</taxon>
    </lineage>
</organism>
<keyword evidence="2" id="KW-1185">Reference proteome</keyword>
<dbReference type="Proteomes" id="UP000827976">
    <property type="component" value="Chromosome 12"/>
</dbReference>
<name>A0ACB7V1W8_DIOAL</name>
<comment type="caution">
    <text evidence="1">The sequence shown here is derived from an EMBL/GenBank/DDBJ whole genome shotgun (WGS) entry which is preliminary data.</text>
</comment>
<evidence type="ECO:0000313" key="1">
    <source>
        <dbReference type="EMBL" id="KAH7667104.1"/>
    </source>
</evidence>
<sequence length="509" mass="57388">MAIPFVKLPLLLPLHHPRYPLLPLHPSSSSPFPLPPKPHLLRKPNHLHPSKANTKDNSYLTSLLSDLQDNAAEEFETRFGPPPPQERLPSRWPEIHGSKNWSGLLDPIDPLLRSELLRYGDLTAAVNEAFDSHPYSRYCGSCKYPMDSFFFDLGKDSCGYQISSYIYATSNIEIPDFIFRSHAEKTWSEKANYIGYVAISSDATTALIGRRDIIIAWRGTVTNIEWVSDFMDILRPVSSVGIPCPDPDVKVETGFIDLYTDKDTSCQFCKSSAREQVLAEVRKLIDLYAVKNGEEVSISVIGHSLGSALAVLSAYDIAETGMNGGKNVCVFSFGGPRVGNRKFKNRFEGLGVKALRVVNIHDRVPKVPGLFINENVPKFLQWLTDGLPWSYYHVGVELELDHKNSPLLKETSDKGCYHNLEAHLHLLDGYHGKGQNFEPATRRDPALVNKHCDFLKDCLLIPPNWWQDLNKGLVKKHGRWIQPVRPKIDEPKIDKHPSDTQHHLTKVGF</sequence>
<evidence type="ECO:0000313" key="2">
    <source>
        <dbReference type="Proteomes" id="UP000827976"/>
    </source>
</evidence>
<proteinExistence type="predicted"/>
<gene>
    <name evidence="1" type="ORF">IHE45_12G038300</name>
</gene>
<keyword evidence="1" id="KW-0378">Hydrolase</keyword>
<accession>A0ACB7V1W8</accession>
<dbReference type="EMBL" id="CM037022">
    <property type="protein sequence ID" value="KAH7667104.1"/>
    <property type="molecule type" value="Genomic_DNA"/>
</dbReference>
<dbReference type="EC" id="3.1.1.32" evidence="1"/>